<keyword evidence="2" id="KW-1185">Reference proteome</keyword>
<evidence type="ECO:0000313" key="2">
    <source>
        <dbReference type="Proteomes" id="UP000325315"/>
    </source>
</evidence>
<comment type="caution">
    <text evidence="1">The sequence shown here is derived from an EMBL/GenBank/DDBJ whole genome shotgun (WGS) entry which is preliminary data.</text>
</comment>
<keyword evidence="1" id="KW-0808">Transferase</keyword>
<accession>A0A5B6W443</accession>
<organism evidence="1 2">
    <name type="scientific">Gossypium australe</name>
    <dbReference type="NCBI Taxonomy" id="47621"/>
    <lineage>
        <taxon>Eukaryota</taxon>
        <taxon>Viridiplantae</taxon>
        <taxon>Streptophyta</taxon>
        <taxon>Embryophyta</taxon>
        <taxon>Tracheophyta</taxon>
        <taxon>Spermatophyta</taxon>
        <taxon>Magnoliopsida</taxon>
        <taxon>eudicotyledons</taxon>
        <taxon>Gunneridae</taxon>
        <taxon>Pentapetalae</taxon>
        <taxon>rosids</taxon>
        <taxon>malvids</taxon>
        <taxon>Malvales</taxon>
        <taxon>Malvaceae</taxon>
        <taxon>Malvoideae</taxon>
        <taxon>Gossypium</taxon>
    </lineage>
</organism>
<protein>
    <submittedName>
        <fullName evidence="1">Reverse transcriptase-like protein</fullName>
    </submittedName>
</protein>
<gene>
    <name evidence="1" type="ORF">EPI10_010620</name>
</gene>
<reference evidence="2" key="1">
    <citation type="journal article" date="2019" name="Plant Biotechnol. J.">
        <title>Genome sequencing of the Australian wild diploid species Gossypium australe highlights disease resistance and delayed gland morphogenesis.</title>
        <authorList>
            <person name="Cai Y."/>
            <person name="Cai X."/>
            <person name="Wang Q."/>
            <person name="Wang P."/>
            <person name="Zhang Y."/>
            <person name="Cai C."/>
            <person name="Xu Y."/>
            <person name="Wang K."/>
            <person name="Zhou Z."/>
            <person name="Wang C."/>
            <person name="Geng S."/>
            <person name="Li B."/>
            <person name="Dong Q."/>
            <person name="Hou Y."/>
            <person name="Wang H."/>
            <person name="Ai P."/>
            <person name="Liu Z."/>
            <person name="Yi F."/>
            <person name="Sun M."/>
            <person name="An G."/>
            <person name="Cheng J."/>
            <person name="Zhang Y."/>
            <person name="Shi Q."/>
            <person name="Xie Y."/>
            <person name="Shi X."/>
            <person name="Chang Y."/>
            <person name="Huang F."/>
            <person name="Chen Y."/>
            <person name="Hong S."/>
            <person name="Mi L."/>
            <person name="Sun Q."/>
            <person name="Zhang L."/>
            <person name="Zhou B."/>
            <person name="Peng R."/>
            <person name="Zhang X."/>
            <person name="Liu F."/>
        </authorList>
    </citation>
    <scope>NUCLEOTIDE SEQUENCE [LARGE SCALE GENOMIC DNA]</scope>
    <source>
        <strain evidence="2">cv. PA1801</strain>
    </source>
</reference>
<dbReference type="EMBL" id="SMMG02000004">
    <property type="protein sequence ID" value="KAA3476659.1"/>
    <property type="molecule type" value="Genomic_DNA"/>
</dbReference>
<dbReference type="Proteomes" id="UP000325315">
    <property type="component" value="Unassembled WGS sequence"/>
</dbReference>
<name>A0A5B6W443_9ROSI</name>
<dbReference type="OrthoDB" id="1001961at2759"/>
<sequence>MEVFMQTQRRRGLDFRRMAHFNISLLAKQRWRLLNFPNSLVARVFKVKYFSENNFPNPSMGSSCSYIWRNIWATKDILEKRLLWKVGTGSNISITQDIWIPNHALLAVMKENGIKSLLPIHFHKM</sequence>
<keyword evidence="1" id="KW-0695">RNA-directed DNA polymerase</keyword>
<evidence type="ECO:0000313" key="1">
    <source>
        <dbReference type="EMBL" id="KAA3476659.1"/>
    </source>
</evidence>
<proteinExistence type="predicted"/>
<dbReference type="AlphaFoldDB" id="A0A5B6W443"/>
<keyword evidence="1" id="KW-0548">Nucleotidyltransferase</keyword>
<dbReference type="GO" id="GO:0003964">
    <property type="term" value="F:RNA-directed DNA polymerase activity"/>
    <property type="evidence" value="ECO:0007669"/>
    <property type="project" value="UniProtKB-KW"/>
</dbReference>